<dbReference type="PANTHER" id="PTHR24096:SF420">
    <property type="entry name" value="LONG-CHAIN-FATTY-ACID--COA LIGASE-RELATED"/>
    <property type="match status" value="1"/>
</dbReference>
<evidence type="ECO:0000313" key="4">
    <source>
        <dbReference type="Proteomes" id="UP000198426"/>
    </source>
</evidence>
<keyword evidence="1" id="KW-0472">Membrane</keyword>
<dbReference type="RefSeq" id="WP_089232318.1">
    <property type="nucleotide sequence ID" value="NZ_FZOY01000002.1"/>
</dbReference>
<keyword evidence="4" id="KW-1185">Reference proteome</keyword>
<protein>
    <submittedName>
        <fullName evidence="3">Feruloyl-CoA synthase</fullName>
    </submittedName>
</protein>
<keyword evidence="1" id="KW-0812">Transmembrane</keyword>
<dbReference type="InterPro" id="IPR000873">
    <property type="entry name" value="AMP-dep_synth/lig_dom"/>
</dbReference>
<gene>
    <name evidence="3" type="ORF">SAMN05421757_102598</name>
</gene>
<dbReference type="SUPFAM" id="SSF56801">
    <property type="entry name" value="Acetyl-CoA synthetase-like"/>
    <property type="match status" value="1"/>
</dbReference>
<accession>A0A239FBK6</accession>
<dbReference type="Pfam" id="PF00501">
    <property type="entry name" value="AMP-binding"/>
    <property type="match status" value="1"/>
</dbReference>
<sequence length="605" mass="66195">MKRTTRFRPHSVTREDRADGSILLTSNHALGPVVETTGDWLHHWAEEAPDRVFLAERYGAGWRRESYVSVLEKVRAVGAALLARGMGADTPILIMSGNGVDHGILSLAAQYVGVPTAPVAEQYALIHGAHGRLRGAIELLKPKMAYVVDADLYVEALGLDALVGVEIVSSKPGHVLGVTPFEELLEGDASVDIDAAHARVTPDTVGKILMTSGSTSSPKGVLTTQRMMCTNQTQLADALPFLRERPPRIVDWLPWNHVFGGSHNFNMMLANGGSLYIDDGKPVKGLFERTLENLSLVTGTLAFNVPLGFGMLLAALRKDAELRRRFFEDLDLIFYAGASLPQEVWTGFEQMAMEVKGEVPLITSSWGLTETAPSAMMQMEPTDRSGIVGVPVTGVTVKLLPDADQRCEVRVKGPNVMTGYFEDPEKTAAAFDAEGFFITGDAMVFIDPDDPNRGMRFDGRISDDFKLLTGTWVRAAQLRLDMLAHLAPLAADIVITGADRNQIGVMIFPDRAELEREGFELHEDRGALTCRLLQGEIHRRLAERAREVSGSSSLVSRAIVLSEPPSMPEGEMTAKGNLNFRKVLTRRKDLLERLYDDNDPAVALA</sequence>
<feature type="transmembrane region" description="Helical" evidence="1">
    <location>
        <begin position="294"/>
        <end position="316"/>
    </location>
</feature>
<dbReference type="GO" id="GO:0016405">
    <property type="term" value="F:CoA-ligase activity"/>
    <property type="evidence" value="ECO:0007669"/>
    <property type="project" value="TreeGrafter"/>
</dbReference>
<evidence type="ECO:0000259" key="2">
    <source>
        <dbReference type="Pfam" id="PF00501"/>
    </source>
</evidence>
<proteinExistence type="predicted"/>
<evidence type="ECO:0000256" key="1">
    <source>
        <dbReference type="SAM" id="Phobius"/>
    </source>
</evidence>
<feature type="domain" description="AMP-dependent synthetase/ligase" evidence="2">
    <location>
        <begin position="42"/>
        <end position="421"/>
    </location>
</feature>
<dbReference type="InterPro" id="IPR020845">
    <property type="entry name" value="AMP-binding_CS"/>
</dbReference>
<dbReference type="AlphaFoldDB" id="A0A239FBK6"/>
<dbReference type="InterPro" id="IPR042099">
    <property type="entry name" value="ANL_N_sf"/>
</dbReference>
<dbReference type="PANTHER" id="PTHR24096">
    <property type="entry name" value="LONG-CHAIN-FATTY-ACID--COA LIGASE"/>
    <property type="match status" value="1"/>
</dbReference>
<keyword evidence="1" id="KW-1133">Transmembrane helix</keyword>
<dbReference type="PROSITE" id="PS00455">
    <property type="entry name" value="AMP_BINDING"/>
    <property type="match status" value="1"/>
</dbReference>
<dbReference type="Pfam" id="PF23562">
    <property type="entry name" value="AMP-binding_C_3"/>
    <property type="match status" value="1"/>
</dbReference>
<evidence type="ECO:0000313" key="3">
    <source>
        <dbReference type="EMBL" id="SNS54306.1"/>
    </source>
</evidence>
<dbReference type="OrthoDB" id="9803968at2"/>
<dbReference type="EMBL" id="FZOY01000002">
    <property type="protein sequence ID" value="SNS54306.1"/>
    <property type="molecule type" value="Genomic_DNA"/>
</dbReference>
<organism evidence="3 4">
    <name type="scientific">Tropicimonas sediminicola</name>
    <dbReference type="NCBI Taxonomy" id="1031541"/>
    <lineage>
        <taxon>Bacteria</taxon>
        <taxon>Pseudomonadati</taxon>
        <taxon>Pseudomonadota</taxon>
        <taxon>Alphaproteobacteria</taxon>
        <taxon>Rhodobacterales</taxon>
        <taxon>Roseobacteraceae</taxon>
        <taxon>Tropicimonas</taxon>
    </lineage>
</organism>
<name>A0A239FBK6_9RHOB</name>
<reference evidence="3 4" key="1">
    <citation type="submission" date="2017-06" db="EMBL/GenBank/DDBJ databases">
        <authorList>
            <person name="Kim H.J."/>
            <person name="Triplett B.A."/>
        </authorList>
    </citation>
    <scope>NUCLEOTIDE SEQUENCE [LARGE SCALE GENOMIC DNA]</scope>
    <source>
        <strain evidence="3 4">DSM 29339</strain>
    </source>
</reference>
<dbReference type="Proteomes" id="UP000198426">
    <property type="component" value="Unassembled WGS sequence"/>
</dbReference>
<dbReference type="Gene3D" id="3.40.50.12780">
    <property type="entry name" value="N-terminal domain of ligase-like"/>
    <property type="match status" value="1"/>
</dbReference>